<keyword evidence="13 16" id="KW-0472">Membrane</keyword>
<name>A0A1I6B466_9GAMM</name>
<dbReference type="GO" id="GO:0008948">
    <property type="term" value="F:oxaloacetate decarboxylase activity"/>
    <property type="evidence" value="ECO:0007669"/>
    <property type="project" value="UniProtKB-UniRule"/>
</dbReference>
<comment type="subcellular location">
    <subcellularLocation>
        <location evidence="3 16 17">Cell membrane</location>
        <topology evidence="3 16 17">Single-pass membrane protein</topology>
    </subcellularLocation>
</comment>
<keyword evidence="14 16" id="KW-0739">Sodium transport</keyword>
<evidence type="ECO:0000256" key="7">
    <source>
        <dbReference type="ARBA" id="ARBA00022475"/>
    </source>
</evidence>
<comment type="function">
    <text evidence="2 16 17">Catalyzes the decarboxylation of oxaloacetate coupled to Na(+) translocation.</text>
</comment>
<dbReference type="STRING" id="1002526.SAMN05216578_10397"/>
<dbReference type="AlphaFoldDB" id="A0A1I6B466"/>
<evidence type="ECO:0000256" key="4">
    <source>
        <dbReference type="ARBA" id="ARBA00005844"/>
    </source>
</evidence>
<dbReference type="HAMAP" id="MF_00404">
    <property type="entry name" value="OadG"/>
    <property type="match status" value="1"/>
</dbReference>
<dbReference type="GO" id="GO:0005886">
    <property type="term" value="C:plasma membrane"/>
    <property type="evidence" value="ECO:0007669"/>
    <property type="project" value="UniProtKB-SubCell"/>
</dbReference>
<sequence length="85" mass="9244">MTSNELLMEGVELMFVGMGAVFLFLILLVGCTNLMSWLVSRFFPEQAPVAAAPVRKAPASEPAVDPEMLAVITAAIRQHRSRRAA</sequence>
<keyword evidence="12 16" id="KW-0406">Ion transport</keyword>
<evidence type="ECO:0000256" key="8">
    <source>
        <dbReference type="ARBA" id="ARBA00022692"/>
    </source>
</evidence>
<evidence type="ECO:0000256" key="9">
    <source>
        <dbReference type="ARBA" id="ARBA00022967"/>
    </source>
</evidence>
<reference evidence="18 19" key="1">
    <citation type="submission" date="2016-10" db="EMBL/GenBank/DDBJ databases">
        <authorList>
            <person name="de Groot N.N."/>
        </authorList>
    </citation>
    <scope>NUCLEOTIDE SEQUENCE [LARGE SCALE GENOMIC DNA]</scope>
    <source>
        <strain evidence="18 19">JCM 18415</strain>
    </source>
</reference>
<keyword evidence="10 16" id="KW-1133">Transmembrane helix</keyword>
<comment type="cofactor">
    <cofactor evidence="1 16 17">
        <name>Na(+)</name>
        <dbReference type="ChEBI" id="CHEBI:29101"/>
    </cofactor>
</comment>
<evidence type="ECO:0000313" key="18">
    <source>
        <dbReference type="EMBL" id="SFQ75577.1"/>
    </source>
</evidence>
<evidence type="ECO:0000256" key="12">
    <source>
        <dbReference type="ARBA" id="ARBA00023065"/>
    </source>
</evidence>
<comment type="catalytic activity">
    <reaction evidence="15 16 17">
        <text>oxaloacetate + 2 Na(+)(in) + H(+) = pyruvate + 2 Na(+)(out) + CO2</text>
        <dbReference type="Rhea" id="RHEA:57724"/>
        <dbReference type="ChEBI" id="CHEBI:15361"/>
        <dbReference type="ChEBI" id="CHEBI:15378"/>
        <dbReference type="ChEBI" id="CHEBI:16452"/>
        <dbReference type="ChEBI" id="CHEBI:16526"/>
        <dbReference type="ChEBI" id="CHEBI:29101"/>
        <dbReference type="EC" id="7.2.4.2"/>
    </reaction>
</comment>
<keyword evidence="11 16" id="KW-0915">Sodium</keyword>
<evidence type="ECO:0000256" key="5">
    <source>
        <dbReference type="ARBA" id="ARBA00011869"/>
    </source>
</evidence>
<evidence type="ECO:0000256" key="15">
    <source>
        <dbReference type="ARBA" id="ARBA00048176"/>
    </source>
</evidence>
<feature type="transmembrane region" description="Helical" evidence="16 17">
    <location>
        <begin position="13"/>
        <end position="35"/>
    </location>
</feature>
<evidence type="ECO:0000256" key="6">
    <source>
        <dbReference type="ARBA" id="ARBA00022448"/>
    </source>
</evidence>
<gene>
    <name evidence="16" type="primary">oadG</name>
    <name evidence="18" type="ORF">SAMN05216578_10397</name>
</gene>
<dbReference type="RefSeq" id="WP_090537929.1">
    <property type="nucleotide sequence ID" value="NZ_FOYD01000003.1"/>
</dbReference>
<dbReference type="GO" id="GO:0036376">
    <property type="term" value="P:sodium ion export across plasma membrane"/>
    <property type="evidence" value="ECO:0007669"/>
    <property type="project" value="InterPro"/>
</dbReference>
<dbReference type="OrthoDB" id="5772594at2"/>
<evidence type="ECO:0000256" key="14">
    <source>
        <dbReference type="ARBA" id="ARBA00023201"/>
    </source>
</evidence>
<organism evidence="18 19">
    <name type="scientific">Halopseudomonas formosensis</name>
    <dbReference type="NCBI Taxonomy" id="1002526"/>
    <lineage>
        <taxon>Bacteria</taxon>
        <taxon>Pseudomonadati</taxon>
        <taxon>Pseudomonadota</taxon>
        <taxon>Gammaproteobacteria</taxon>
        <taxon>Pseudomonadales</taxon>
        <taxon>Pseudomonadaceae</taxon>
        <taxon>Halopseudomonas</taxon>
    </lineage>
</organism>
<proteinExistence type="inferred from homology"/>
<evidence type="ECO:0000256" key="13">
    <source>
        <dbReference type="ARBA" id="ARBA00023136"/>
    </source>
</evidence>
<dbReference type="InterPro" id="IPR023424">
    <property type="entry name" value="OadG"/>
</dbReference>
<dbReference type="GO" id="GO:0015451">
    <property type="term" value="F:decarboxylation-driven active transmembrane transporter activity"/>
    <property type="evidence" value="ECO:0007669"/>
    <property type="project" value="UniProtKB-EC"/>
</dbReference>
<keyword evidence="9 16" id="KW-1278">Translocase</keyword>
<evidence type="ECO:0000256" key="1">
    <source>
        <dbReference type="ARBA" id="ARBA00001959"/>
    </source>
</evidence>
<protein>
    <recommendedName>
        <fullName evidence="16">Probable oxaloacetate decarboxylase gamma chain</fullName>
        <ecNumber evidence="16">7.2.4.2</ecNumber>
    </recommendedName>
</protein>
<dbReference type="GO" id="GO:0015081">
    <property type="term" value="F:sodium ion transmembrane transporter activity"/>
    <property type="evidence" value="ECO:0007669"/>
    <property type="project" value="UniProtKB-UniRule"/>
</dbReference>
<evidence type="ECO:0000256" key="2">
    <source>
        <dbReference type="ARBA" id="ARBA00003002"/>
    </source>
</evidence>
<evidence type="ECO:0000256" key="17">
    <source>
        <dbReference type="RuleBase" id="RU004278"/>
    </source>
</evidence>
<keyword evidence="6 16" id="KW-0813">Transport</keyword>
<comment type="similarity">
    <text evidence="4 16 17">Belongs to the OadG family.</text>
</comment>
<evidence type="ECO:0000313" key="19">
    <source>
        <dbReference type="Proteomes" id="UP000242815"/>
    </source>
</evidence>
<dbReference type="EMBL" id="FOYD01000003">
    <property type="protein sequence ID" value="SFQ75577.1"/>
    <property type="molecule type" value="Genomic_DNA"/>
</dbReference>
<dbReference type="EC" id="7.2.4.2" evidence="16"/>
<dbReference type="NCBIfam" id="TIGR01195">
    <property type="entry name" value="oadG_fam"/>
    <property type="match status" value="1"/>
</dbReference>
<evidence type="ECO:0000256" key="10">
    <source>
        <dbReference type="ARBA" id="ARBA00022989"/>
    </source>
</evidence>
<evidence type="ECO:0000256" key="3">
    <source>
        <dbReference type="ARBA" id="ARBA00004162"/>
    </source>
</evidence>
<evidence type="ECO:0000256" key="16">
    <source>
        <dbReference type="HAMAP-Rule" id="MF_00404"/>
    </source>
</evidence>
<dbReference type="Proteomes" id="UP000242815">
    <property type="component" value="Unassembled WGS sequence"/>
</dbReference>
<dbReference type="Pfam" id="PF04277">
    <property type="entry name" value="OAD_gamma"/>
    <property type="match status" value="1"/>
</dbReference>
<evidence type="ECO:0000256" key="11">
    <source>
        <dbReference type="ARBA" id="ARBA00023053"/>
    </source>
</evidence>
<keyword evidence="7 16" id="KW-1003">Cell membrane</keyword>
<dbReference type="InterPro" id="IPR005899">
    <property type="entry name" value="Na_pump_deCOase"/>
</dbReference>
<accession>A0A1I6B466</accession>
<comment type="subunit">
    <text evidence="5 16">Heterotrimer of an alpha, a beta and a gamma subunit.</text>
</comment>
<keyword evidence="8 16" id="KW-0812">Transmembrane</keyword>